<reference evidence="2" key="1">
    <citation type="submission" date="2020-03" db="EMBL/GenBank/DDBJ databases">
        <title>A transcriptome and proteome of the tick Rhipicephalus microplus shaped by the genetic composition of its hosts and developmental stage.</title>
        <authorList>
            <person name="Garcia G.R."/>
            <person name="Ribeiro J.M.C."/>
            <person name="Maruyama S.R."/>
            <person name="Gardinasse L.G."/>
            <person name="Nelson K."/>
            <person name="Ferreira B.R."/>
            <person name="Andrade T.G."/>
            <person name="Santos I.K.F.M."/>
        </authorList>
    </citation>
    <scope>NUCLEOTIDE SEQUENCE</scope>
    <source>
        <strain evidence="2">NSGR</strain>
        <tissue evidence="2">Salivary glands</tissue>
    </source>
</reference>
<dbReference type="AlphaFoldDB" id="A0A6G5A2F7"/>
<organism evidence="2">
    <name type="scientific">Rhipicephalus microplus</name>
    <name type="common">Cattle tick</name>
    <name type="synonym">Boophilus microplus</name>
    <dbReference type="NCBI Taxonomy" id="6941"/>
    <lineage>
        <taxon>Eukaryota</taxon>
        <taxon>Metazoa</taxon>
        <taxon>Ecdysozoa</taxon>
        <taxon>Arthropoda</taxon>
        <taxon>Chelicerata</taxon>
        <taxon>Arachnida</taxon>
        <taxon>Acari</taxon>
        <taxon>Parasitiformes</taxon>
        <taxon>Ixodida</taxon>
        <taxon>Ixodoidea</taxon>
        <taxon>Ixodidae</taxon>
        <taxon>Rhipicephalinae</taxon>
        <taxon>Rhipicephalus</taxon>
        <taxon>Boophilus</taxon>
    </lineage>
</organism>
<feature type="signal peptide" evidence="1">
    <location>
        <begin position="1"/>
        <end position="32"/>
    </location>
</feature>
<sequence>MCSVHCIYVCIKEVKCLWMWLVVFHLPPSTSSSIPKFELTGSKFRRSESLFSMLSRNSRLKSEMLDENEGEKVLVCGAVLRGGICN</sequence>
<feature type="chain" id="PRO_5026350292" evidence="1">
    <location>
        <begin position="33"/>
        <end position="86"/>
    </location>
</feature>
<protein>
    <submittedName>
        <fullName evidence="2">Putative secreted protein</fullName>
    </submittedName>
</protein>
<name>A0A6G5A2F7_RHIMP</name>
<evidence type="ECO:0000256" key="1">
    <source>
        <dbReference type="SAM" id="SignalP"/>
    </source>
</evidence>
<proteinExistence type="predicted"/>
<keyword evidence="1" id="KW-0732">Signal</keyword>
<accession>A0A6G5A2F7</accession>
<dbReference type="EMBL" id="GIKN01002696">
    <property type="protein sequence ID" value="NIE44969.1"/>
    <property type="molecule type" value="Transcribed_RNA"/>
</dbReference>
<evidence type="ECO:0000313" key="2">
    <source>
        <dbReference type="EMBL" id="NIE44969.1"/>
    </source>
</evidence>